<sequence length="415" mass="45572">MEIIPRHILGHGRELLANFPVVVIQGARQVGKSTLANLLVEKGPGIQVTLDDTATLAALRHDPDTFLTQAGDGTLVIDEAQLDPELPRAIKKLVDRDRRPGRFLLTGSANLLRTRSATDSLAGRAVTLRLRGLSQGEIHHQHDDFVTALLESSAPASITTELTRLDYIQALSTGGFPEMQRRLNTRMTQAWLSSYLERILDRDAPLVSRGSAKERLATLTRLLAAAQGEELVKARLAEQASIPQGTITGYLDALEAIFLTEKLKPWTANLTTREIGRPKISISDPALALRLAETPPSQLASLRSEVFGHHLEAFVVSELLKQQGWSETEFTLSHFRDRNGLEVDIVIELADGSVIAVEVKASASHRPDHFRNLLKLEELLGARFRRGVVLNTAPGGFQFSRTCVALPVAALWELT</sequence>
<dbReference type="SUPFAM" id="SSF52540">
    <property type="entry name" value="P-loop containing nucleoside triphosphate hydrolases"/>
    <property type="match status" value="1"/>
</dbReference>
<dbReference type="Pfam" id="PF13635">
    <property type="entry name" value="DUF4143"/>
    <property type="match status" value="1"/>
</dbReference>
<evidence type="ECO:0000259" key="1">
    <source>
        <dbReference type="Pfam" id="PF13173"/>
    </source>
</evidence>
<dbReference type="InterPro" id="IPR025420">
    <property type="entry name" value="DUF4143"/>
</dbReference>
<dbReference type="SUPFAM" id="SSF52980">
    <property type="entry name" value="Restriction endonuclease-like"/>
    <property type="match status" value="1"/>
</dbReference>
<protein>
    <submittedName>
        <fullName evidence="3">ATP-binding protein</fullName>
    </submittedName>
</protein>
<evidence type="ECO:0000259" key="2">
    <source>
        <dbReference type="Pfam" id="PF13635"/>
    </source>
</evidence>
<name>A0A3P1T1N5_9ACTN</name>
<dbReference type="GO" id="GO:0005524">
    <property type="term" value="F:ATP binding"/>
    <property type="evidence" value="ECO:0007669"/>
    <property type="project" value="UniProtKB-KW"/>
</dbReference>
<dbReference type="EMBL" id="RQZG01000022">
    <property type="protein sequence ID" value="RRD03320.1"/>
    <property type="molecule type" value="Genomic_DNA"/>
</dbReference>
<feature type="domain" description="DUF4143" evidence="2">
    <location>
        <begin position="202"/>
        <end position="362"/>
    </location>
</feature>
<dbReference type="RefSeq" id="WP_124845882.1">
    <property type="nucleotide sequence ID" value="NZ_RQZG01000022.1"/>
</dbReference>
<dbReference type="InterPro" id="IPR027417">
    <property type="entry name" value="P-loop_NTPase"/>
</dbReference>
<organism evidence="3 4">
    <name type="scientific">Arachnia propionica</name>
    <dbReference type="NCBI Taxonomy" id="1750"/>
    <lineage>
        <taxon>Bacteria</taxon>
        <taxon>Bacillati</taxon>
        <taxon>Actinomycetota</taxon>
        <taxon>Actinomycetes</taxon>
        <taxon>Propionibacteriales</taxon>
        <taxon>Propionibacteriaceae</taxon>
        <taxon>Arachnia</taxon>
    </lineage>
</organism>
<dbReference type="AlphaFoldDB" id="A0A3P1T1N5"/>
<dbReference type="InterPro" id="IPR041682">
    <property type="entry name" value="AAA_14"/>
</dbReference>
<dbReference type="Pfam" id="PF13173">
    <property type="entry name" value="AAA_14"/>
    <property type="match status" value="1"/>
</dbReference>
<keyword evidence="3" id="KW-0547">Nucleotide-binding</keyword>
<keyword evidence="3" id="KW-0067">ATP-binding</keyword>
<dbReference type="OrthoDB" id="128089at2"/>
<gene>
    <name evidence="3" type="ORF">EII34_14450</name>
</gene>
<dbReference type="PANTHER" id="PTHR43566:SF2">
    <property type="entry name" value="DUF4143 DOMAIN-CONTAINING PROTEIN"/>
    <property type="match status" value="1"/>
</dbReference>
<evidence type="ECO:0000313" key="4">
    <source>
        <dbReference type="Proteomes" id="UP000280819"/>
    </source>
</evidence>
<reference evidence="3 4" key="1">
    <citation type="submission" date="2018-11" db="EMBL/GenBank/DDBJ databases">
        <title>Genomes From Bacteria Associated with the Canine Oral Cavity: a Test Case for Automated Genome-Based Taxonomic Assignment.</title>
        <authorList>
            <person name="Coil D.A."/>
            <person name="Jospin G."/>
            <person name="Darling A.E."/>
            <person name="Wallis C."/>
            <person name="Davis I.J."/>
            <person name="Harris S."/>
            <person name="Eisen J.A."/>
            <person name="Holcombe L.J."/>
            <person name="O'Flynn C."/>
        </authorList>
    </citation>
    <scope>NUCLEOTIDE SEQUENCE [LARGE SCALE GENOMIC DNA]</scope>
    <source>
        <strain evidence="3 4">OH887_COT-365</strain>
    </source>
</reference>
<dbReference type="InterPro" id="IPR011335">
    <property type="entry name" value="Restrct_endonuc-II-like"/>
</dbReference>
<evidence type="ECO:0000313" key="3">
    <source>
        <dbReference type="EMBL" id="RRD03320.1"/>
    </source>
</evidence>
<proteinExistence type="predicted"/>
<dbReference type="Proteomes" id="UP000280819">
    <property type="component" value="Unassembled WGS sequence"/>
</dbReference>
<comment type="caution">
    <text evidence="3">The sequence shown here is derived from an EMBL/GenBank/DDBJ whole genome shotgun (WGS) entry which is preliminary data.</text>
</comment>
<feature type="domain" description="AAA" evidence="1">
    <location>
        <begin position="19"/>
        <end position="138"/>
    </location>
</feature>
<dbReference type="PANTHER" id="PTHR43566">
    <property type="entry name" value="CONSERVED PROTEIN"/>
    <property type="match status" value="1"/>
</dbReference>
<accession>A0A3P1T1N5</accession>